<organism evidence="2 3">
    <name type="scientific">Pseudobacter ginsenosidimutans</name>
    <dbReference type="NCBI Taxonomy" id="661488"/>
    <lineage>
        <taxon>Bacteria</taxon>
        <taxon>Pseudomonadati</taxon>
        <taxon>Bacteroidota</taxon>
        <taxon>Chitinophagia</taxon>
        <taxon>Chitinophagales</taxon>
        <taxon>Chitinophagaceae</taxon>
        <taxon>Pseudobacter</taxon>
    </lineage>
</organism>
<dbReference type="RefSeq" id="WP_130543290.1">
    <property type="nucleotide sequence ID" value="NZ_CP042431.1"/>
</dbReference>
<proteinExistence type="predicted"/>
<feature type="chain" id="PRO_5020880471" evidence="1">
    <location>
        <begin position="26"/>
        <end position="167"/>
    </location>
</feature>
<dbReference type="Proteomes" id="UP000293874">
    <property type="component" value="Unassembled WGS sequence"/>
</dbReference>
<feature type="signal peptide" evidence="1">
    <location>
        <begin position="1"/>
        <end position="25"/>
    </location>
</feature>
<gene>
    <name evidence="2" type="ORF">EV199_4739</name>
</gene>
<evidence type="ECO:0000256" key="1">
    <source>
        <dbReference type="SAM" id="SignalP"/>
    </source>
</evidence>
<keyword evidence="1" id="KW-0732">Signal</keyword>
<dbReference type="AlphaFoldDB" id="A0A4Q7MKQ1"/>
<dbReference type="OrthoDB" id="659539at2"/>
<keyword evidence="3" id="KW-1185">Reference proteome</keyword>
<accession>A0A4Q7MKQ1</accession>
<reference evidence="2 3" key="1">
    <citation type="submission" date="2019-02" db="EMBL/GenBank/DDBJ databases">
        <title>Genomic Encyclopedia of Type Strains, Phase IV (KMG-IV): sequencing the most valuable type-strain genomes for metagenomic binning, comparative biology and taxonomic classification.</title>
        <authorList>
            <person name="Goeker M."/>
        </authorList>
    </citation>
    <scope>NUCLEOTIDE SEQUENCE [LARGE SCALE GENOMIC DNA]</scope>
    <source>
        <strain evidence="2 3">DSM 18116</strain>
    </source>
</reference>
<dbReference type="EMBL" id="SGXA01000003">
    <property type="protein sequence ID" value="RZS68915.1"/>
    <property type="molecule type" value="Genomic_DNA"/>
</dbReference>
<evidence type="ECO:0000313" key="3">
    <source>
        <dbReference type="Proteomes" id="UP000293874"/>
    </source>
</evidence>
<evidence type="ECO:0000313" key="2">
    <source>
        <dbReference type="EMBL" id="RZS68915.1"/>
    </source>
</evidence>
<name>A0A4Q7MKQ1_9BACT</name>
<comment type="caution">
    <text evidence="2">The sequence shown here is derived from an EMBL/GenBank/DDBJ whole genome shotgun (WGS) entry which is preliminary data.</text>
</comment>
<sequence length="167" mass="19293">MLKTLLKFISGAMLALTVGVQSSQAQDVIRQQSCDISGYTTAIDSIKQYYGERGFSLLREASMTMESEYEMPIVMPMTQGTWYQFVFIGDPSSRLYEVRMYDYSEKEVIFKQNRWGDVDGNIINFDYVPKFSEMHMIKPVQVNKKKKKLCGYVMLFKRTAPPGTEQK</sequence>
<protein>
    <submittedName>
        <fullName evidence="2">Uncharacterized protein</fullName>
    </submittedName>
</protein>